<dbReference type="AlphaFoldDB" id="A0AAD8BYE0"/>
<dbReference type="EMBL" id="JASAOG010000027">
    <property type="protein sequence ID" value="KAK0062100.1"/>
    <property type="molecule type" value="Genomic_DNA"/>
</dbReference>
<evidence type="ECO:0000313" key="2">
    <source>
        <dbReference type="Proteomes" id="UP001233172"/>
    </source>
</evidence>
<feature type="non-terminal residue" evidence="1">
    <location>
        <position position="1"/>
    </location>
</feature>
<feature type="non-terminal residue" evidence="1">
    <location>
        <position position="60"/>
    </location>
</feature>
<name>A0AAD8BYE0_BIOPF</name>
<organism evidence="1 2">
    <name type="scientific">Biomphalaria pfeifferi</name>
    <name type="common">Bloodfluke planorb</name>
    <name type="synonym">Freshwater snail</name>
    <dbReference type="NCBI Taxonomy" id="112525"/>
    <lineage>
        <taxon>Eukaryota</taxon>
        <taxon>Metazoa</taxon>
        <taxon>Spiralia</taxon>
        <taxon>Lophotrochozoa</taxon>
        <taxon>Mollusca</taxon>
        <taxon>Gastropoda</taxon>
        <taxon>Heterobranchia</taxon>
        <taxon>Euthyneura</taxon>
        <taxon>Panpulmonata</taxon>
        <taxon>Hygrophila</taxon>
        <taxon>Lymnaeoidea</taxon>
        <taxon>Planorbidae</taxon>
        <taxon>Biomphalaria</taxon>
    </lineage>
</organism>
<sequence>MLLPYETYGTEFISFNIVGRLSQGLVAVVASKNNTEVKLYTNNNGTTSSVFLQQTGDWVY</sequence>
<gene>
    <name evidence="1" type="ORF">Bpfe_008593</name>
</gene>
<proteinExistence type="predicted"/>
<dbReference type="Proteomes" id="UP001233172">
    <property type="component" value="Unassembled WGS sequence"/>
</dbReference>
<reference evidence="1" key="1">
    <citation type="journal article" date="2023" name="PLoS Negl. Trop. Dis.">
        <title>A genome sequence for Biomphalaria pfeifferi, the major vector snail for the human-infecting parasite Schistosoma mansoni.</title>
        <authorList>
            <person name="Bu L."/>
            <person name="Lu L."/>
            <person name="Laidemitt M.R."/>
            <person name="Zhang S.M."/>
            <person name="Mutuku M."/>
            <person name="Mkoji G."/>
            <person name="Steinauer M."/>
            <person name="Loker E.S."/>
        </authorList>
    </citation>
    <scope>NUCLEOTIDE SEQUENCE</scope>
    <source>
        <strain evidence="1">KasaAsao</strain>
    </source>
</reference>
<comment type="caution">
    <text evidence="1">The sequence shown here is derived from an EMBL/GenBank/DDBJ whole genome shotgun (WGS) entry which is preliminary data.</text>
</comment>
<evidence type="ECO:0000313" key="1">
    <source>
        <dbReference type="EMBL" id="KAK0062100.1"/>
    </source>
</evidence>
<protein>
    <submittedName>
        <fullName evidence="1">Uncharacterized protein</fullName>
    </submittedName>
</protein>
<keyword evidence="2" id="KW-1185">Reference proteome</keyword>
<accession>A0AAD8BYE0</accession>
<reference evidence="1" key="2">
    <citation type="submission" date="2023-04" db="EMBL/GenBank/DDBJ databases">
        <authorList>
            <person name="Bu L."/>
            <person name="Lu L."/>
            <person name="Laidemitt M.R."/>
            <person name="Zhang S.M."/>
            <person name="Mutuku M."/>
            <person name="Mkoji G."/>
            <person name="Steinauer M."/>
            <person name="Loker E.S."/>
        </authorList>
    </citation>
    <scope>NUCLEOTIDE SEQUENCE</scope>
    <source>
        <strain evidence="1">KasaAsao</strain>
        <tissue evidence="1">Whole Snail</tissue>
    </source>
</reference>